<dbReference type="PROSITE" id="PS50865">
    <property type="entry name" value="ZF_MYND_2"/>
    <property type="match status" value="1"/>
</dbReference>
<sequence length="673" mass="75897">MHPALRRSNIVRLPPTIKPIAEKAAGGDIVALLHLAEGISTDSERPIPERYRPLVAAAFYANIDVDATAYRTSAAWDNPDFSSGLSGIILSLRCFSALVGDRHVLVAAYPDVWSRVWPWAEMLDACRDHLGHSAALQFYTSVVSLMRLFWTSGSAGKSLISKTTRAMEIVGRGWVYGLEGRDDEAIFQSATMLGLDETGRPKHSKEHYYELIDGCGGTHGDLAKTIVRHLAHGFARPDLPPSLEALNQLSAVIWLLCETFHDDVELQEALLEENLVGALTRTCLSLTTMVARSSEPPSASGLPDFLGMLLTVLICIFELHMAHNYLSQSITAGLLPLIFKLLSDPKLLRFEERGERRISEFVAEFLRNDLPGFTVYRSVLLRLRAGFDTLRDFDPDVEFRERPESLEDWKRLVDLTRTRLQLVDAVKERRVEGIKMRVCDNSQCGKVLPKSEFKRCMGCRTAYYCSRECQREDYYLEDGGHREFCAELEDRFLDDFDTYSPADRTFFRALLTRDHEQRKEDIALKLVRFIVSHPEQYTYANGYAFPYVEFDYSGGKLRISVSSLEDRDAESETLAELEGSGYLREVERARVNHQGRTRLHVLTLNGTRGRRGYLMRSASEDGEFVRGLREIAAGILIDVSPRTGDDSDEAGVDLGPWLERIRELLGRGGLEAL</sequence>
<evidence type="ECO:0000256" key="1">
    <source>
        <dbReference type="ARBA" id="ARBA00022723"/>
    </source>
</evidence>
<dbReference type="SUPFAM" id="SSF144232">
    <property type="entry name" value="HIT/MYND zinc finger-like"/>
    <property type="match status" value="1"/>
</dbReference>
<evidence type="ECO:0000313" key="6">
    <source>
        <dbReference type="EMBL" id="GAT54532.1"/>
    </source>
</evidence>
<proteinExistence type="predicted"/>
<name>A0ABQ0LVC4_MYCCL</name>
<dbReference type="Proteomes" id="UP000815677">
    <property type="component" value="Unassembled WGS sequence"/>
</dbReference>
<evidence type="ECO:0000313" key="7">
    <source>
        <dbReference type="Proteomes" id="UP000815677"/>
    </source>
</evidence>
<reference evidence="6" key="1">
    <citation type="submission" date="2014-09" db="EMBL/GenBank/DDBJ databases">
        <title>Genome sequence of the luminous mushroom Mycena chlorophos for searching fungal bioluminescence genes.</title>
        <authorList>
            <person name="Tanaka Y."/>
            <person name="Kasuga D."/>
            <person name="Oba Y."/>
            <person name="Hase S."/>
            <person name="Sato K."/>
            <person name="Oba Y."/>
            <person name="Sakakibara Y."/>
        </authorList>
    </citation>
    <scope>NUCLEOTIDE SEQUENCE</scope>
</reference>
<organism evidence="6 7">
    <name type="scientific">Mycena chlorophos</name>
    <name type="common">Agaric fungus</name>
    <name type="synonym">Agaricus chlorophos</name>
    <dbReference type="NCBI Taxonomy" id="658473"/>
    <lineage>
        <taxon>Eukaryota</taxon>
        <taxon>Fungi</taxon>
        <taxon>Dikarya</taxon>
        <taxon>Basidiomycota</taxon>
        <taxon>Agaricomycotina</taxon>
        <taxon>Agaricomycetes</taxon>
        <taxon>Agaricomycetidae</taxon>
        <taxon>Agaricales</taxon>
        <taxon>Marasmiineae</taxon>
        <taxon>Mycenaceae</taxon>
        <taxon>Mycena</taxon>
    </lineage>
</organism>
<evidence type="ECO:0000256" key="2">
    <source>
        <dbReference type="ARBA" id="ARBA00022771"/>
    </source>
</evidence>
<protein>
    <recommendedName>
        <fullName evidence="5">MYND-type domain-containing protein</fullName>
    </recommendedName>
</protein>
<evidence type="ECO:0000259" key="5">
    <source>
        <dbReference type="PROSITE" id="PS50865"/>
    </source>
</evidence>
<keyword evidence="1" id="KW-0479">Metal-binding</keyword>
<accession>A0ABQ0LVC4</accession>
<evidence type="ECO:0000256" key="3">
    <source>
        <dbReference type="ARBA" id="ARBA00022833"/>
    </source>
</evidence>
<dbReference type="EMBL" id="DF848688">
    <property type="protein sequence ID" value="GAT54532.1"/>
    <property type="molecule type" value="Genomic_DNA"/>
</dbReference>
<keyword evidence="7" id="KW-1185">Reference proteome</keyword>
<gene>
    <name evidence="6" type="ORF">MCHLO_11379</name>
</gene>
<dbReference type="Gene3D" id="6.10.140.2220">
    <property type="match status" value="1"/>
</dbReference>
<feature type="domain" description="MYND-type" evidence="5">
    <location>
        <begin position="441"/>
        <end position="485"/>
    </location>
</feature>
<dbReference type="Pfam" id="PF01753">
    <property type="entry name" value="zf-MYND"/>
    <property type="match status" value="1"/>
</dbReference>
<evidence type="ECO:0000256" key="4">
    <source>
        <dbReference type="PROSITE-ProRule" id="PRU00134"/>
    </source>
</evidence>
<keyword evidence="3" id="KW-0862">Zinc</keyword>
<dbReference type="InterPro" id="IPR002893">
    <property type="entry name" value="Znf_MYND"/>
</dbReference>
<keyword evidence="2 4" id="KW-0863">Zinc-finger</keyword>